<feature type="region of interest" description="Disordered" evidence="1">
    <location>
        <begin position="125"/>
        <end position="156"/>
    </location>
</feature>
<sequence length="174" mass="19183">LDLDSGAWAHGQPWAQSSHGHLSRSQDLAAFFGKEPSLARPSSFSLGDKYGIGTQAAAPAPSKARVTKPRKQGYWAVPGEKCLKHRSFWRELFGPAVGPEHYCVNEGPAQDWKNSSELQPVQKCYDNSSCSSGRTRRSHAPRPVRRPVLPNDPDYPNTVIYLTKEADDKALGLK</sequence>
<proteinExistence type="predicted"/>
<reference evidence="2" key="1">
    <citation type="submission" date="2021-02" db="EMBL/GenBank/DDBJ databases">
        <authorList>
            <person name="Dougan E. K."/>
            <person name="Rhodes N."/>
            <person name="Thang M."/>
            <person name="Chan C."/>
        </authorList>
    </citation>
    <scope>NUCLEOTIDE SEQUENCE</scope>
</reference>
<name>A0A812KWV2_9DINO</name>
<feature type="non-terminal residue" evidence="2">
    <location>
        <position position="174"/>
    </location>
</feature>
<accession>A0A812KWV2</accession>
<protein>
    <submittedName>
        <fullName evidence="2">Uncharacterized protein</fullName>
    </submittedName>
</protein>
<evidence type="ECO:0000313" key="2">
    <source>
        <dbReference type="EMBL" id="CAE7231613.1"/>
    </source>
</evidence>
<comment type="caution">
    <text evidence="2">The sequence shown here is derived from an EMBL/GenBank/DDBJ whole genome shotgun (WGS) entry which is preliminary data.</text>
</comment>
<feature type="region of interest" description="Disordered" evidence="1">
    <location>
        <begin position="1"/>
        <end position="21"/>
    </location>
</feature>
<dbReference type="Proteomes" id="UP000604046">
    <property type="component" value="Unassembled WGS sequence"/>
</dbReference>
<evidence type="ECO:0000313" key="3">
    <source>
        <dbReference type="Proteomes" id="UP000604046"/>
    </source>
</evidence>
<organism evidence="2 3">
    <name type="scientific">Symbiodinium natans</name>
    <dbReference type="NCBI Taxonomy" id="878477"/>
    <lineage>
        <taxon>Eukaryota</taxon>
        <taxon>Sar</taxon>
        <taxon>Alveolata</taxon>
        <taxon>Dinophyceae</taxon>
        <taxon>Suessiales</taxon>
        <taxon>Symbiodiniaceae</taxon>
        <taxon>Symbiodinium</taxon>
    </lineage>
</organism>
<dbReference type="OrthoDB" id="410148at2759"/>
<evidence type="ECO:0000256" key="1">
    <source>
        <dbReference type="SAM" id="MobiDB-lite"/>
    </source>
</evidence>
<gene>
    <name evidence="2" type="ORF">SNAT2548_LOCUS9507</name>
</gene>
<dbReference type="AlphaFoldDB" id="A0A812KWV2"/>
<feature type="compositionally biased region" description="Basic residues" evidence="1">
    <location>
        <begin position="134"/>
        <end position="145"/>
    </location>
</feature>
<dbReference type="EMBL" id="CAJNDS010000746">
    <property type="protein sequence ID" value="CAE7231613.1"/>
    <property type="molecule type" value="Genomic_DNA"/>
</dbReference>
<keyword evidence="3" id="KW-1185">Reference proteome</keyword>